<dbReference type="PANTHER" id="PTHR10110:SF86">
    <property type="entry name" value="SODIUM_HYDROGEN EXCHANGER 7"/>
    <property type="match status" value="1"/>
</dbReference>
<dbReference type="AlphaFoldDB" id="A0A125W182"/>
<dbReference type="GO" id="GO:0015385">
    <property type="term" value="F:sodium:proton antiporter activity"/>
    <property type="evidence" value="ECO:0007669"/>
    <property type="project" value="InterPro"/>
</dbReference>
<evidence type="ECO:0000256" key="6">
    <source>
        <dbReference type="ARBA" id="ARBA00023053"/>
    </source>
</evidence>
<evidence type="ECO:0000256" key="4">
    <source>
        <dbReference type="ARBA" id="ARBA00022692"/>
    </source>
</evidence>
<evidence type="ECO:0000313" key="13">
    <source>
        <dbReference type="EMBL" id="EFM81152.1"/>
    </source>
</evidence>
<feature type="transmembrane region" description="Helical" evidence="11">
    <location>
        <begin position="273"/>
        <end position="297"/>
    </location>
</feature>
<proteinExistence type="predicted"/>
<feature type="coiled-coil region" evidence="10">
    <location>
        <begin position="441"/>
        <end position="468"/>
    </location>
</feature>
<dbReference type="Pfam" id="PF00999">
    <property type="entry name" value="Na_H_Exchanger"/>
    <property type="match status" value="1"/>
</dbReference>
<feature type="transmembrane region" description="Helical" evidence="11">
    <location>
        <begin position="81"/>
        <end position="103"/>
    </location>
</feature>
<sequence length="684" mass="76751">MEFTFLIIVFALSITFSNIFNRIVPVIPLPIVQIIVGVLIGLTKMGQEIEFEPEVFLVMIIAPLLFREGELINLKAMMKNFGMILFLAFFGVLITLVGVGWTLHMILPTLPLAACFAFGAALGPTDAVAVGSLSGRIDIPERSMNILSGEGLINDASGVTAFQFALAALLTGSFSPVEAAGTLVISSIGGAVVGIVLVLLKQQIVHLLETAVAKDVTGYLLIELLLPFIAYLISELIGVSGIIAAVIAGIMQASSLKKVSLFEAELSNVGESIWSMIEFTLNALVFLFLGIELSQVFSPIWIDQQYSNWFLLMVVLIISAVVFLIRFLAIFSVYTLQHGLKKVKNAMNEMLILTFGGVKGTVSLATIFILPTAINGEHFKERPLLLFITACVILVTLIGGILVLPFLTDSETEVENEESVEIDLLRDVIDVLKQQNEENPRGEMNAVIENYQDRLKELYTEQLSAERKQEVQELRTLIVSIERDGLEESLKQGEISVRSYRMYQRLITRMQRSIAKQLLSIVGFWLLFARQIISILLHPKLFFNRGEASEEEKELRNEELENIRQVFLRNSQVILKSLDNLRGVYDDDLIDFFIDGRLDLAHKFEKGEFIDSYIVHTETDYVKDLLLGFQEERRMIDHYEQSERISIIEANELRKNVNLLESYSISGEVNNVPLKRFVKNFNKE</sequence>
<reference evidence="13 14" key="1">
    <citation type="submission" date="2010-07" db="EMBL/GenBank/DDBJ databases">
        <authorList>
            <person name="Sid Ahmed O."/>
        </authorList>
    </citation>
    <scope>NUCLEOTIDE SEQUENCE [LARGE SCALE GENOMIC DNA]</scope>
    <source>
        <strain evidence="13 14">TX4248</strain>
    </source>
</reference>
<comment type="subcellular location">
    <subcellularLocation>
        <location evidence="1">Cell membrane</location>
        <topology evidence="1">Multi-pass membrane protein</topology>
    </subcellularLocation>
</comment>
<feature type="transmembrane region" description="Helical" evidence="11">
    <location>
        <begin position="518"/>
        <end position="537"/>
    </location>
</feature>
<keyword evidence="7" id="KW-0406">Ion transport</keyword>
<evidence type="ECO:0000256" key="5">
    <source>
        <dbReference type="ARBA" id="ARBA00022989"/>
    </source>
</evidence>
<dbReference type="EMBL" id="AEBR01000110">
    <property type="protein sequence ID" value="EFM81152.1"/>
    <property type="molecule type" value="Genomic_DNA"/>
</dbReference>
<dbReference type="GO" id="GO:0005886">
    <property type="term" value="C:plasma membrane"/>
    <property type="evidence" value="ECO:0007669"/>
    <property type="project" value="UniProtKB-SubCell"/>
</dbReference>
<keyword evidence="2" id="KW-0813">Transport</keyword>
<feature type="transmembrane region" description="Helical" evidence="11">
    <location>
        <begin position="384"/>
        <end position="407"/>
    </location>
</feature>
<feature type="transmembrane region" description="Helical" evidence="11">
    <location>
        <begin position="180"/>
        <end position="200"/>
    </location>
</feature>
<evidence type="ECO:0000256" key="9">
    <source>
        <dbReference type="ARBA" id="ARBA00023201"/>
    </source>
</evidence>
<feature type="transmembrane region" description="Helical" evidence="11">
    <location>
        <begin position="351"/>
        <end position="372"/>
    </location>
</feature>
<feature type="transmembrane region" description="Helical" evidence="11">
    <location>
        <begin position="27"/>
        <end position="43"/>
    </location>
</feature>
<keyword evidence="6" id="KW-0915">Sodium</keyword>
<evidence type="ECO:0000256" key="3">
    <source>
        <dbReference type="ARBA" id="ARBA00022475"/>
    </source>
</evidence>
<dbReference type="GO" id="GO:0098719">
    <property type="term" value="P:sodium ion import across plasma membrane"/>
    <property type="evidence" value="ECO:0007669"/>
    <property type="project" value="TreeGrafter"/>
</dbReference>
<dbReference type="RefSeq" id="WP_002360309.1">
    <property type="nucleotide sequence ID" value="NZ_GL454489.1"/>
</dbReference>
<organism evidence="13 14">
    <name type="scientific">Enterococcus faecalis TX4248</name>
    <dbReference type="NCBI Taxonomy" id="749495"/>
    <lineage>
        <taxon>Bacteria</taxon>
        <taxon>Bacillati</taxon>
        <taxon>Bacillota</taxon>
        <taxon>Bacilli</taxon>
        <taxon>Lactobacillales</taxon>
        <taxon>Enterococcaceae</taxon>
        <taxon>Enterococcus</taxon>
    </lineage>
</organism>
<name>A0A125W182_ENTFL</name>
<evidence type="ECO:0000256" key="8">
    <source>
        <dbReference type="ARBA" id="ARBA00023136"/>
    </source>
</evidence>
<dbReference type="Proteomes" id="UP000004846">
    <property type="component" value="Unassembled WGS sequence"/>
</dbReference>
<keyword evidence="9" id="KW-0739">Sodium transport</keyword>
<evidence type="ECO:0000256" key="11">
    <source>
        <dbReference type="SAM" id="Phobius"/>
    </source>
</evidence>
<dbReference type="Gene3D" id="6.10.140.1330">
    <property type="match status" value="1"/>
</dbReference>
<keyword evidence="10" id="KW-0175">Coiled coil</keyword>
<dbReference type="InterPro" id="IPR006153">
    <property type="entry name" value="Cation/H_exchanger_TM"/>
</dbReference>
<gene>
    <name evidence="13" type="ORF">HMPREF9498_03091</name>
</gene>
<dbReference type="InterPro" id="IPR018422">
    <property type="entry name" value="Cation/H_exchanger_CPA1"/>
</dbReference>
<feature type="transmembrane region" description="Helical" evidence="11">
    <location>
        <begin position="309"/>
        <end position="331"/>
    </location>
</feature>
<dbReference type="GeneID" id="60893879"/>
<dbReference type="GO" id="GO:0015386">
    <property type="term" value="F:potassium:proton antiporter activity"/>
    <property type="evidence" value="ECO:0007669"/>
    <property type="project" value="TreeGrafter"/>
</dbReference>
<evidence type="ECO:0000313" key="14">
    <source>
        <dbReference type="Proteomes" id="UP000004846"/>
    </source>
</evidence>
<feature type="domain" description="Cation/H+ exchanger transmembrane" evidence="12">
    <location>
        <begin position="11"/>
        <end position="407"/>
    </location>
</feature>
<evidence type="ECO:0000256" key="2">
    <source>
        <dbReference type="ARBA" id="ARBA00022448"/>
    </source>
</evidence>
<accession>A0A125W182</accession>
<dbReference type="PANTHER" id="PTHR10110">
    <property type="entry name" value="SODIUM/HYDROGEN EXCHANGER"/>
    <property type="match status" value="1"/>
</dbReference>
<comment type="caution">
    <text evidence="13">The sequence shown here is derived from an EMBL/GenBank/DDBJ whole genome shotgun (WGS) entry which is preliminary data.</text>
</comment>
<keyword evidence="5 11" id="KW-1133">Transmembrane helix</keyword>
<evidence type="ECO:0000256" key="10">
    <source>
        <dbReference type="SAM" id="Coils"/>
    </source>
</evidence>
<evidence type="ECO:0000256" key="1">
    <source>
        <dbReference type="ARBA" id="ARBA00004651"/>
    </source>
</evidence>
<evidence type="ECO:0000256" key="7">
    <source>
        <dbReference type="ARBA" id="ARBA00023065"/>
    </source>
</evidence>
<keyword evidence="4 11" id="KW-0812">Transmembrane</keyword>
<dbReference type="GO" id="GO:0051453">
    <property type="term" value="P:regulation of intracellular pH"/>
    <property type="evidence" value="ECO:0007669"/>
    <property type="project" value="TreeGrafter"/>
</dbReference>
<feature type="transmembrane region" description="Helical" evidence="11">
    <location>
        <begin position="109"/>
        <end position="131"/>
    </location>
</feature>
<keyword evidence="8 11" id="KW-0472">Membrane</keyword>
<feature type="transmembrane region" description="Helical" evidence="11">
    <location>
        <begin position="220"/>
        <end position="253"/>
    </location>
</feature>
<evidence type="ECO:0000259" key="12">
    <source>
        <dbReference type="Pfam" id="PF00999"/>
    </source>
</evidence>
<keyword evidence="3" id="KW-1003">Cell membrane</keyword>
<dbReference type="HOGENOM" id="CLU_005912_6_2_9"/>
<protein>
    <submittedName>
        <fullName evidence="13">Putative Na+/H+ antiporter</fullName>
    </submittedName>
</protein>